<evidence type="ECO:0000313" key="5">
    <source>
        <dbReference type="EMBL" id="GEJ55928.1"/>
    </source>
</evidence>
<reference evidence="6" key="1">
    <citation type="journal article" date="2020" name="Appl. Environ. Microbiol.">
        <title>Diazotrophic Anaeromyxobacter Isolates from Soils.</title>
        <authorList>
            <person name="Masuda Y."/>
            <person name="Yamanaka H."/>
            <person name="Xu Z.X."/>
            <person name="Shiratori Y."/>
            <person name="Aono T."/>
            <person name="Amachi S."/>
            <person name="Senoo K."/>
            <person name="Itoh H."/>
        </authorList>
    </citation>
    <scope>NUCLEOTIDE SEQUENCE [LARGE SCALE GENOMIC DNA]</scope>
    <source>
        <strain evidence="6">R267</strain>
    </source>
</reference>
<dbReference type="EMBL" id="BJTG01000002">
    <property type="protein sequence ID" value="GEJ55928.1"/>
    <property type="molecule type" value="Genomic_DNA"/>
</dbReference>
<feature type="transmembrane region" description="Helical" evidence="2">
    <location>
        <begin position="300"/>
        <end position="322"/>
    </location>
</feature>
<dbReference type="NCBIfam" id="TIGR02098">
    <property type="entry name" value="MJ0042_CXXC"/>
    <property type="match status" value="1"/>
</dbReference>
<evidence type="ECO:0000256" key="2">
    <source>
        <dbReference type="SAM" id="Phobius"/>
    </source>
</evidence>
<feature type="compositionally biased region" description="Low complexity" evidence="1">
    <location>
        <begin position="420"/>
        <end position="432"/>
    </location>
</feature>
<dbReference type="InterPro" id="IPR025640">
    <property type="entry name" value="GYF_2"/>
</dbReference>
<feature type="region of interest" description="Disordered" evidence="1">
    <location>
        <begin position="39"/>
        <end position="67"/>
    </location>
</feature>
<sequence length="577" mass="59098">MKFACDSCGSQYMISDEKVGPNGVKVRCKKCGNVVAVKRPPASAPEVSPAPSPERAAGAPEGGLESELGHAFDSAFGTGGPAGPAASPPADLGDDWYVAVDDNQVGPLPAEGVKTRWESGEVGPDTLAWRPGMADWVPISTIAEMAQYLAPVPRGGKPAARPVASAGLAPAAAAREERPAPAPAAPSAAPAAPAAHANGHVQGAQGAWKPSAASALAALASEEMASLEKPERKPAESTVKSGSLVDKMELPDGGVDPTNLIPLTIKGLEQTTDTKLERPRSTAADRTEIRQIKKSAVRSVVAVGVAMLVLFGVAVAAIAWYLKPHEVAVVRAPAAAPPVAAAPAPTPPPAVAPAPAPVAPAPAPTPPPVAQAAPPAAAPAPAAPAREPARAEAPPAREPARAAAPSRRAPAEPPARPARRPAAPQRVASSEPAPRPAPEPPARRKPAGDPLLDVGGDEELEKELGGKPTKRSVYVPPALGADLPDSVSQSQIQEAVAGQKSALLRCIEQQRAADPNARGTLRLRWLITGDGGVREVRVLSDEFARQPVAPCISGVVKGIRFPRSRTTGQEVVFPFKF</sequence>
<gene>
    <name evidence="5" type="ORF">AMYX_06690</name>
</gene>
<dbReference type="InterPro" id="IPR049806">
    <property type="entry name" value="MasK-like_C"/>
</dbReference>
<feature type="compositionally biased region" description="Low complexity" evidence="1">
    <location>
        <begin position="383"/>
        <end position="394"/>
    </location>
</feature>
<keyword evidence="2" id="KW-0812">Transmembrane</keyword>
<evidence type="ECO:0000256" key="1">
    <source>
        <dbReference type="SAM" id="MobiDB-lite"/>
    </source>
</evidence>
<organism evidence="5 6">
    <name type="scientific">Anaeromyxobacter diazotrophicus</name>
    <dbReference type="NCBI Taxonomy" id="2590199"/>
    <lineage>
        <taxon>Bacteria</taxon>
        <taxon>Pseudomonadati</taxon>
        <taxon>Myxococcota</taxon>
        <taxon>Myxococcia</taxon>
        <taxon>Myxococcales</taxon>
        <taxon>Cystobacterineae</taxon>
        <taxon>Anaeromyxobacteraceae</taxon>
        <taxon>Anaeromyxobacter</taxon>
    </lineage>
</organism>
<feature type="compositionally biased region" description="Low complexity" evidence="1">
    <location>
        <begin position="185"/>
        <end position="197"/>
    </location>
</feature>
<name>A0A7I9VIH0_9BACT</name>
<proteinExistence type="predicted"/>
<dbReference type="InterPro" id="IPR011723">
    <property type="entry name" value="Znf/thioredoxin_put"/>
</dbReference>
<evidence type="ECO:0000259" key="3">
    <source>
        <dbReference type="Pfam" id="PF13717"/>
    </source>
</evidence>
<evidence type="ECO:0000259" key="4">
    <source>
        <dbReference type="Pfam" id="PF14237"/>
    </source>
</evidence>
<keyword evidence="2" id="KW-1133">Transmembrane helix</keyword>
<protein>
    <recommendedName>
        <fullName evidence="7">MJ0042 family finger-like protein</fullName>
    </recommendedName>
</protein>
<feature type="compositionally biased region" description="Basic and acidic residues" evidence="1">
    <location>
        <begin position="226"/>
        <end position="235"/>
    </location>
</feature>
<keyword evidence="6" id="KW-1185">Reference proteome</keyword>
<keyword evidence="2" id="KW-0472">Membrane</keyword>
<evidence type="ECO:0000313" key="6">
    <source>
        <dbReference type="Proteomes" id="UP000503640"/>
    </source>
</evidence>
<feature type="compositionally biased region" description="Low complexity" evidence="1">
    <location>
        <begin position="39"/>
        <end position="57"/>
    </location>
</feature>
<dbReference type="RefSeq" id="WP_176062966.1">
    <property type="nucleotide sequence ID" value="NZ_BJTG01000002.1"/>
</dbReference>
<dbReference type="Proteomes" id="UP000503640">
    <property type="component" value="Unassembled WGS sequence"/>
</dbReference>
<evidence type="ECO:0008006" key="7">
    <source>
        <dbReference type="Google" id="ProtNLM"/>
    </source>
</evidence>
<comment type="caution">
    <text evidence="5">The sequence shown here is derived from an EMBL/GenBank/DDBJ whole genome shotgun (WGS) entry which is preliminary data.</text>
</comment>
<feature type="region of interest" description="Disordered" evidence="1">
    <location>
        <begin position="170"/>
        <end position="208"/>
    </location>
</feature>
<feature type="region of interest" description="Disordered" evidence="1">
    <location>
        <begin position="225"/>
        <end position="258"/>
    </location>
</feature>
<feature type="domain" description="Zinc finger/thioredoxin putative" evidence="3">
    <location>
        <begin position="1"/>
        <end position="34"/>
    </location>
</feature>
<dbReference type="NCBIfam" id="NF033768">
    <property type="entry name" value="myxo_SS_tail"/>
    <property type="match status" value="1"/>
</dbReference>
<feature type="region of interest" description="Disordered" evidence="1">
    <location>
        <begin position="362"/>
        <end position="477"/>
    </location>
</feature>
<dbReference type="AlphaFoldDB" id="A0A7I9VIH0"/>
<accession>A0A7I9VIH0</accession>
<dbReference type="Pfam" id="PF14237">
    <property type="entry name" value="GYF_2"/>
    <property type="match status" value="1"/>
</dbReference>
<dbReference type="Pfam" id="PF13717">
    <property type="entry name" value="Zn_ribbon_4"/>
    <property type="match status" value="1"/>
</dbReference>
<feature type="domain" description="GYF" evidence="4">
    <location>
        <begin position="96"/>
        <end position="144"/>
    </location>
</feature>